<protein>
    <submittedName>
        <fullName evidence="2">Uncharacterized protein</fullName>
    </submittedName>
</protein>
<evidence type="ECO:0000313" key="2">
    <source>
        <dbReference type="EMBL" id="JAE00748.1"/>
    </source>
</evidence>
<proteinExistence type="predicted"/>
<organism evidence="2">
    <name type="scientific">Arundo donax</name>
    <name type="common">Giant reed</name>
    <name type="synonym">Donax arundinaceus</name>
    <dbReference type="NCBI Taxonomy" id="35708"/>
    <lineage>
        <taxon>Eukaryota</taxon>
        <taxon>Viridiplantae</taxon>
        <taxon>Streptophyta</taxon>
        <taxon>Embryophyta</taxon>
        <taxon>Tracheophyta</taxon>
        <taxon>Spermatophyta</taxon>
        <taxon>Magnoliopsida</taxon>
        <taxon>Liliopsida</taxon>
        <taxon>Poales</taxon>
        <taxon>Poaceae</taxon>
        <taxon>PACMAD clade</taxon>
        <taxon>Arundinoideae</taxon>
        <taxon>Arundineae</taxon>
        <taxon>Arundo</taxon>
    </lineage>
</organism>
<feature type="compositionally biased region" description="Polar residues" evidence="1">
    <location>
        <begin position="1"/>
        <end position="27"/>
    </location>
</feature>
<evidence type="ECO:0000256" key="1">
    <source>
        <dbReference type="SAM" id="MobiDB-lite"/>
    </source>
</evidence>
<reference evidence="2" key="1">
    <citation type="submission" date="2014-09" db="EMBL/GenBank/DDBJ databases">
        <authorList>
            <person name="Magalhaes I.L.F."/>
            <person name="Oliveira U."/>
            <person name="Santos F.R."/>
            <person name="Vidigal T.H.D.A."/>
            <person name="Brescovit A.D."/>
            <person name="Santos A.J."/>
        </authorList>
    </citation>
    <scope>NUCLEOTIDE SEQUENCE</scope>
    <source>
        <tissue evidence="2">Shoot tissue taken approximately 20 cm above the soil surface</tissue>
    </source>
</reference>
<name>A0A0A9EXI0_ARUDO</name>
<dbReference type="EMBL" id="GBRH01197148">
    <property type="protein sequence ID" value="JAE00748.1"/>
    <property type="molecule type" value="Transcribed_RNA"/>
</dbReference>
<sequence>MLRSQKFITKANSTKPEAKSQKNSFSAKSPKAPA</sequence>
<dbReference type="AlphaFoldDB" id="A0A0A9EXI0"/>
<feature type="region of interest" description="Disordered" evidence="1">
    <location>
        <begin position="1"/>
        <end position="34"/>
    </location>
</feature>
<reference evidence="2" key="2">
    <citation type="journal article" date="2015" name="Data Brief">
        <title>Shoot transcriptome of the giant reed, Arundo donax.</title>
        <authorList>
            <person name="Barrero R.A."/>
            <person name="Guerrero F.D."/>
            <person name="Moolhuijzen P."/>
            <person name="Goolsby J.A."/>
            <person name="Tidwell J."/>
            <person name="Bellgard S.E."/>
            <person name="Bellgard M.I."/>
        </authorList>
    </citation>
    <scope>NUCLEOTIDE SEQUENCE</scope>
    <source>
        <tissue evidence="2">Shoot tissue taken approximately 20 cm above the soil surface</tissue>
    </source>
</reference>
<accession>A0A0A9EXI0</accession>